<reference evidence="4" key="1">
    <citation type="journal article" date="2010" name="Nat. Biotechnol.">
        <title>Draft genome sequence of the oilseed species Ricinus communis.</title>
        <authorList>
            <person name="Chan A.P."/>
            <person name="Crabtree J."/>
            <person name="Zhao Q."/>
            <person name="Lorenzi H."/>
            <person name="Orvis J."/>
            <person name="Puiu D."/>
            <person name="Melake-Berhan A."/>
            <person name="Jones K.M."/>
            <person name="Redman J."/>
            <person name="Chen G."/>
            <person name="Cahoon E.B."/>
            <person name="Gedil M."/>
            <person name="Stanke M."/>
            <person name="Haas B.J."/>
            <person name="Wortman J.R."/>
            <person name="Fraser-Liggett C.M."/>
            <person name="Ravel J."/>
            <person name="Rabinowicz P.D."/>
        </authorList>
    </citation>
    <scope>NUCLEOTIDE SEQUENCE [LARGE SCALE GENOMIC DNA]</scope>
    <source>
        <strain evidence="4">cv. Hale</strain>
    </source>
</reference>
<evidence type="ECO:0000313" key="4">
    <source>
        <dbReference type="Proteomes" id="UP000008311"/>
    </source>
</evidence>
<organism evidence="3 4">
    <name type="scientific">Ricinus communis</name>
    <name type="common">Castor bean</name>
    <dbReference type="NCBI Taxonomy" id="3988"/>
    <lineage>
        <taxon>Eukaryota</taxon>
        <taxon>Viridiplantae</taxon>
        <taxon>Streptophyta</taxon>
        <taxon>Embryophyta</taxon>
        <taxon>Tracheophyta</taxon>
        <taxon>Spermatophyta</taxon>
        <taxon>Magnoliopsida</taxon>
        <taxon>eudicotyledons</taxon>
        <taxon>Gunneridae</taxon>
        <taxon>Pentapetalae</taxon>
        <taxon>rosids</taxon>
        <taxon>fabids</taxon>
        <taxon>Malpighiales</taxon>
        <taxon>Euphorbiaceae</taxon>
        <taxon>Acalyphoideae</taxon>
        <taxon>Acalypheae</taxon>
        <taxon>Ricinus</taxon>
    </lineage>
</organism>
<proteinExistence type="predicted"/>
<protein>
    <submittedName>
        <fullName evidence="3">Uncharacterized protein</fullName>
    </submittedName>
</protein>
<evidence type="ECO:0000256" key="1">
    <source>
        <dbReference type="SAM" id="Coils"/>
    </source>
</evidence>
<keyword evidence="1" id="KW-0175">Coiled coil</keyword>
<feature type="region of interest" description="Disordered" evidence="2">
    <location>
        <begin position="102"/>
        <end position="147"/>
    </location>
</feature>
<dbReference type="Proteomes" id="UP000008311">
    <property type="component" value="Unassembled WGS sequence"/>
</dbReference>
<sequence length="161" mass="17603">MAKNDDDDTPETNDFASEINDRIARISIGIQILNHGGNELIKDIENLKKQQEDSKKNLNQLKIFHERLKECENLGLEAKIASLNKSTRDLNSAFIGSGIKVQKSGVKKKNDDHKGTSKKEASNDDLDKQEGSGVGADDTPIAGGLEEDMISLLGAADTWPE</sequence>
<accession>B9S158</accession>
<gene>
    <name evidence="3" type="ORF">RCOM_0634120</name>
</gene>
<feature type="coiled-coil region" evidence="1">
    <location>
        <begin position="37"/>
        <end position="64"/>
    </location>
</feature>
<evidence type="ECO:0000256" key="2">
    <source>
        <dbReference type="SAM" id="MobiDB-lite"/>
    </source>
</evidence>
<dbReference type="EMBL" id="EQ973842">
    <property type="protein sequence ID" value="EEF42700.1"/>
    <property type="molecule type" value="Genomic_DNA"/>
</dbReference>
<name>B9S158_RICCO</name>
<dbReference type="AlphaFoldDB" id="B9S158"/>
<dbReference type="InParanoid" id="B9S158"/>
<evidence type="ECO:0000313" key="3">
    <source>
        <dbReference type="EMBL" id="EEF42700.1"/>
    </source>
</evidence>
<feature type="compositionally biased region" description="Basic and acidic residues" evidence="2">
    <location>
        <begin position="108"/>
        <end position="130"/>
    </location>
</feature>
<keyword evidence="4" id="KW-1185">Reference proteome</keyword>